<dbReference type="AlphaFoldDB" id="A0AAD9LTJ8"/>
<dbReference type="EMBL" id="MU843111">
    <property type="protein sequence ID" value="KAK2021371.1"/>
    <property type="molecule type" value="Genomic_DNA"/>
</dbReference>
<keyword evidence="2" id="KW-1185">Reference proteome</keyword>
<reference evidence="1" key="1">
    <citation type="submission" date="2021-06" db="EMBL/GenBank/DDBJ databases">
        <title>Comparative genomics, transcriptomics and evolutionary studies reveal genomic signatures of adaptation to plant cell wall in hemibiotrophic fungi.</title>
        <authorList>
            <consortium name="DOE Joint Genome Institute"/>
            <person name="Baroncelli R."/>
            <person name="Diaz J.F."/>
            <person name="Benocci T."/>
            <person name="Peng M."/>
            <person name="Battaglia E."/>
            <person name="Haridas S."/>
            <person name="Andreopoulos W."/>
            <person name="Labutti K."/>
            <person name="Pangilinan J."/>
            <person name="Floch G.L."/>
            <person name="Makela M.R."/>
            <person name="Henrissat B."/>
            <person name="Grigoriev I.V."/>
            <person name="Crouch J.A."/>
            <person name="De Vries R.P."/>
            <person name="Sukno S.A."/>
            <person name="Thon M.R."/>
        </authorList>
    </citation>
    <scope>NUCLEOTIDE SEQUENCE</scope>
    <source>
        <strain evidence="1">MAFF235873</strain>
    </source>
</reference>
<organism evidence="1 2">
    <name type="scientific">Colletotrichum zoysiae</name>
    <dbReference type="NCBI Taxonomy" id="1216348"/>
    <lineage>
        <taxon>Eukaryota</taxon>
        <taxon>Fungi</taxon>
        <taxon>Dikarya</taxon>
        <taxon>Ascomycota</taxon>
        <taxon>Pezizomycotina</taxon>
        <taxon>Sordariomycetes</taxon>
        <taxon>Hypocreomycetidae</taxon>
        <taxon>Glomerellales</taxon>
        <taxon>Glomerellaceae</taxon>
        <taxon>Colletotrichum</taxon>
        <taxon>Colletotrichum graminicola species complex</taxon>
    </lineage>
</organism>
<evidence type="ECO:0000313" key="2">
    <source>
        <dbReference type="Proteomes" id="UP001232148"/>
    </source>
</evidence>
<comment type="caution">
    <text evidence="1">The sequence shown here is derived from an EMBL/GenBank/DDBJ whole genome shotgun (WGS) entry which is preliminary data.</text>
</comment>
<accession>A0AAD9LTJ8</accession>
<proteinExistence type="predicted"/>
<name>A0AAD9LTJ8_9PEZI</name>
<evidence type="ECO:0000313" key="1">
    <source>
        <dbReference type="EMBL" id="KAK2021371.1"/>
    </source>
</evidence>
<protein>
    <submittedName>
        <fullName evidence="1">Uncharacterized protein</fullName>
    </submittedName>
</protein>
<sequence length="174" mass="20150">MDFWNAVEAETKHPYGFINSNHVSCKLQKHHPVLLHRSQAPFRKPGDNREWVTITPLAIHEYFSKGKGRERCVPMLEDSYPRIVIPAVHIRMQVRVIRDFVPSVTEYDCIAADKLRKTRIFRKGDVAVWDNFTLRPSFIVYLRCNIQTLQGSEACEGVFPIPRTFVQFGIPPEA</sequence>
<dbReference type="Proteomes" id="UP001232148">
    <property type="component" value="Unassembled WGS sequence"/>
</dbReference>
<gene>
    <name evidence="1" type="ORF">LX32DRAFT_699442</name>
</gene>